<evidence type="ECO:0000313" key="3">
    <source>
        <dbReference type="Proteomes" id="UP000017048"/>
    </source>
</evidence>
<dbReference type="Gene3D" id="2.10.300.10">
    <property type="entry name" value="Porin MspA ribbon domain"/>
    <property type="match status" value="1"/>
</dbReference>
<dbReference type="OrthoDB" id="4374453at2"/>
<evidence type="ECO:0000256" key="1">
    <source>
        <dbReference type="ARBA" id="ARBA00022729"/>
    </source>
</evidence>
<proteinExistence type="predicted"/>
<organism evidence="2 3">
    <name type="scientific">Nocardia asteroides NBRC 15531</name>
    <dbReference type="NCBI Taxonomy" id="1110697"/>
    <lineage>
        <taxon>Bacteria</taxon>
        <taxon>Bacillati</taxon>
        <taxon>Actinomycetota</taxon>
        <taxon>Actinomycetes</taxon>
        <taxon>Mycobacteriales</taxon>
        <taxon>Nocardiaceae</taxon>
        <taxon>Nocardia</taxon>
    </lineage>
</organism>
<reference evidence="2 3" key="1">
    <citation type="journal article" date="2014" name="BMC Genomics">
        <title>Genome based analysis of type-I polyketide synthase and nonribosomal peptide synthetase gene clusters in seven strains of five representative Nocardia species.</title>
        <authorList>
            <person name="Komaki H."/>
            <person name="Ichikawa N."/>
            <person name="Hosoyama A."/>
            <person name="Takahashi-Nakaguchi A."/>
            <person name="Matsuzawa T."/>
            <person name="Suzuki K."/>
            <person name="Fujita N."/>
            <person name="Gonoi T."/>
        </authorList>
    </citation>
    <scope>NUCLEOTIDE SEQUENCE [LARGE SCALE GENOMIC DNA]</scope>
    <source>
        <strain evidence="2 3">NBRC 15531</strain>
    </source>
</reference>
<sequence>MPIFASPAHADMVVMAPHEASYVSPNGVTFTVGNRNEVINRIAPLNMLATSREALVSSVSYGRLDGGDGGKIMVGYHVGCAVNLSSGTVGVEPDVYVDSNSDNAVDDLNVGPVATVELGPGEIVDVPIAEKKMVPGDTISLGVRDFHLTVNSCVGPVNIRQYTYVIFESTKADDSGAVFGDPIWL</sequence>
<evidence type="ECO:0000313" key="2">
    <source>
        <dbReference type="EMBL" id="GAD85891.1"/>
    </source>
</evidence>
<name>U5EHL5_NOCAS</name>
<protein>
    <recommendedName>
        <fullName evidence="4">MspA family protein</fullName>
    </recommendedName>
</protein>
<dbReference type="Proteomes" id="UP000017048">
    <property type="component" value="Unassembled WGS sequence"/>
</dbReference>
<dbReference type="EMBL" id="BAFO02000032">
    <property type="protein sequence ID" value="GAD85891.1"/>
    <property type="molecule type" value="Genomic_DNA"/>
</dbReference>
<comment type="caution">
    <text evidence="2">The sequence shown here is derived from an EMBL/GenBank/DDBJ whole genome shotgun (WGS) entry which is preliminary data.</text>
</comment>
<keyword evidence="1" id="KW-0732">Signal</keyword>
<dbReference type="InterPro" id="IPR036435">
    <property type="entry name" value="Leukocidin/porin_MspA_sf"/>
</dbReference>
<dbReference type="eggNOG" id="ENOG5032NGS">
    <property type="taxonomic scope" value="Bacteria"/>
</dbReference>
<accession>U5EHL5</accession>
<dbReference type="Pfam" id="PF09203">
    <property type="entry name" value="MspA"/>
    <property type="match status" value="1"/>
</dbReference>
<evidence type="ECO:0008006" key="4">
    <source>
        <dbReference type="Google" id="ProtNLM"/>
    </source>
</evidence>
<dbReference type="SUPFAM" id="SSF56959">
    <property type="entry name" value="Leukocidin-like"/>
    <property type="match status" value="1"/>
</dbReference>
<dbReference type="InterPro" id="IPR015286">
    <property type="entry name" value="Porin_fam_mycobact-type"/>
</dbReference>
<gene>
    <name evidence="2" type="ORF">NCAST_32_03750</name>
</gene>
<dbReference type="AlphaFoldDB" id="U5EHL5"/>
<keyword evidence="3" id="KW-1185">Reference proteome</keyword>
<dbReference type="Gene3D" id="2.60.40.1650">
    <property type="entry name" value="Porin MspA (Ig-like beta-sandwich domain)"/>
    <property type="match status" value="1"/>
</dbReference>